<evidence type="ECO:0000313" key="2">
    <source>
        <dbReference type="EMBL" id="MCE5172513.1"/>
    </source>
</evidence>
<dbReference type="Proteomes" id="UP001199916">
    <property type="component" value="Unassembled WGS sequence"/>
</dbReference>
<evidence type="ECO:0000256" key="1">
    <source>
        <dbReference type="SAM" id="Phobius"/>
    </source>
</evidence>
<keyword evidence="1" id="KW-0472">Membrane</keyword>
<name>A0ABS8YKX1_9BACL</name>
<accession>A0ABS8YKX1</accession>
<protein>
    <submittedName>
        <fullName evidence="2">Uncharacterized protein</fullName>
    </submittedName>
</protein>
<keyword evidence="3" id="KW-1185">Reference proteome</keyword>
<reference evidence="2 3" key="1">
    <citation type="submission" date="2021-11" db="EMBL/GenBank/DDBJ databases">
        <title>Draft genome sequence of Paenibacillus profundus YoMME, a new Gram-positive bacteria with exoelectrogenic properties.</title>
        <authorList>
            <person name="Hubenova Y."/>
            <person name="Hubenova E."/>
            <person name="Manasiev Y."/>
            <person name="Peykov S."/>
            <person name="Mitov M."/>
        </authorList>
    </citation>
    <scope>NUCLEOTIDE SEQUENCE [LARGE SCALE GENOMIC DNA]</scope>
    <source>
        <strain evidence="2 3">YoMME</strain>
    </source>
</reference>
<feature type="transmembrane region" description="Helical" evidence="1">
    <location>
        <begin position="9"/>
        <end position="28"/>
    </location>
</feature>
<dbReference type="EMBL" id="JAJNBZ010000030">
    <property type="protein sequence ID" value="MCE5172513.1"/>
    <property type="molecule type" value="Genomic_DNA"/>
</dbReference>
<sequence length="180" mass="20862">MEELMKTKIAVILSIVTVVIGIFLIWYFTPKKYSETLDGVYYQLGTEGIIEHIKVHIDGKLENHINGNKTFHGLIDFKGDKIPNIPKDRAELELHYDGHNFTTIFSPFRKLNGALKGRIRPDIYQYGWMYTNDKFTDFTIKLTMNGSLTLSDGYMITFPASDREEAMKKSQKLIKEFEQQ</sequence>
<organism evidence="2 3">
    <name type="scientific">Paenibacillus profundus</name>
    <dbReference type="NCBI Taxonomy" id="1173085"/>
    <lineage>
        <taxon>Bacteria</taxon>
        <taxon>Bacillati</taxon>
        <taxon>Bacillota</taxon>
        <taxon>Bacilli</taxon>
        <taxon>Bacillales</taxon>
        <taxon>Paenibacillaceae</taxon>
        <taxon>Paenibacillus</taxon>
    </lineage>
</organism>
<evidence type="ECO:0000313" key="3">
    <source>
        <dbReference type="Proteomes" id="UP001199916"/>
    </source>
</evidence>
<keyword evidence="1" id="KW-1133">Transmembrane helix</keyword>
<gene>
    <name evidence="2" type="ORF">LQV63_24875</name>
</gene>
<keyword evidence="1" id="KW-0812">Transmembrane</keyword>
<comment type="caution">
    <text evidence="2">The sequence shown here is derived from an EMBL/GenBank/DDBJ whole genome shotgun (WGS) entry which is preliminary data.</text>
</comment>
<proteinExistence type="predicted"/>